<evidence type="ECO:0000313" key="2">
    <source>
        <dbReference type="Proteomes" id="UP001205910"/>
    </source>
</evidence>
<dbReference type="EMBL" id="BQFK01000001">
    <property type="protein sequence ID" value="GJJ41905.1"/>
    <property type="molecule type" value="Genomic_DNA"/>
</dbReference>
<gene>
    <name evidence="1" type="ORF">CULCOIPH005_00940</name>
</gene>
<reference evidence="1 2" key="1">
    <citation type="submission" date="2021-11" db="EMBL/GenBank/DDBJ databases">
        <title>Whole genome sequences of diphtheriae toxin producing Corynebacterium ulcerans isolates from cats in Osaka, Japan.</title>
        <authorList>
            <person name="Umeda K."/>
            <person name="Hirai Y."/>
        </authorList>
    </citation>
    <scope>NUCLEOTIDE SEQUENCE [LARGE SCALE GENOMIC DNA]</scope>
    <source>
        <strain evidence="1 2">12109B-1</strain>
    </source>
</reference>
<dbReference type="AlphaFoldDB" id="A0ABD0BHC0"/>
<evidence type="ECO:0000313" key="1">
    <source>
        <dbReference type="EMBL" id="GJJ41905.1"/>
    </source>
</evidence>
<organism evidence="1 2">
    <name type="scientific">Corynebacterium ulcerans</name>
    <dbReference type="NCBI Taxonomy" id="65058"/>
    <lineage>
        <taxon>Bacteria</taxon>
        <taxon>Bacillati</taxon>
        <taxon>Actinomycetota</taxon>
        <taxon>Actinomycetes</taxon>
        <taxon>Mycobacteriales</taxon>
        <taxon>Corynebacteriaceae</taxon>
        <taxon>Corynebacterium</taxon>
    </lineage>
</organism>
<sequence>MNLALLDVNDAHGRDSAPLSALPPHRKISVAGVDRKPLIALEIVALASGTSIRHPRSTLAMKLPRAVW</sequence>
<proteinExistence type="predicted"/>
<name>A0ABD0BHC0_CORUL</name>
<dbReference type="Proteomes" id="UP001205910">
    <property type="component" value="Unassembled WGS sequence"/>
</dbReference>
<accession>A0ABD0BHC0</accession>
<comment type="caution">
    <text evidence="1">The sequence shown here is derived from an EMBL/GenBank/DDBJ whole genome shotgun (WGS) entry which is preliminary data.</text>
</comment>
<protein>
    <submittedName>
        <fullName evidence="1">Uncharacterized protein</fullName>
    </submittedName>
</protein>